<feature type="transmembrane region" description="Helical" evidence="1">
    <location>
        <begin position="140"/>
        <end position="160"/>
    </location>
</feature>
<keyword evidence="1" id="KW-1133">Transmembrane helix</keyword>
<dbReference type="AlphaFoldDB" id="A0A3E2TKY6"/>
<dbReference type="RefSeq" id="WP_117520169.1">
    <property type="nucleotide sequence ID" value="NZ_AP031484.1"/>
</dbReference>
<comment type="caution">
    <text evidence="2">The sequence shown here is derived from an EMBL/GenBank/DDBJ whole genome shotgun (WGS) entry which is preliminary data.</text>
</comment>
<feature type="transmembrane region" description="Helical" evidence="1">
    <location>
        <begin position="181"/>
        <end position="199"/>
    </location>
</feature>
<dbReference type="EMBL" id="QVEU01000001">
    <property type="protein sequence ID" value="RGB78032.1"/>
    <property type="molecule type" value="Genomic_DNA"/>
</dbReference>
<name>A0A3E2TKY6_9FIRM</name>
<feature type="transmembrane region" description="Helical" evidence="1">
    <location>
        <begin position="232"/>
        <end position="253"/>
    </location>
</feature>
<organism evidence="2 3">
    <name type="scientific">Anaerococcus nagyae</name>
    <dbReference type="NCBI Taxonomy" id="1755241"/>
    <lineage>
        <taxon>Bacteria</taxon>
        <taxon>Bacillati</taxon>
        <taxon>Bacillota</taxon>
        <taxon>Tissierellia</taxon>
        <taxon>Tissierellales</taxon>
        <taxon>Peptoniphilaceae</taxon>
        <taxon>Anaerococcus</taxon>
    </lineage>
</organism>
<accession>A0A3E2TKY6</accession>
<keyword evidence="1" id="KW-0472">Membrane</keyword>
<sequence>MGKLLGQIFKEDFKSIILWLLLPIASALMFLQLLNIFKDSPFLGIGMTISMTLLTIGPLIALGIAAKNDYERFYGKNAAFYSALPLASSAISGARLVGFILLGILIAIVTFINYIILILVTSNLSIGELLDSIANGIGQIGSNTVLALIITIFTIGLYLVNIIMLANTAGSTKLFGKKSKWTPIIIFLVLFFALGMLSSKIQASALAEYVSSTFNYGPNNLEISAELPSASMAFPIIINIVISAILYGLTYYFHDKKLSVN</sequence>
<gene>
    <name evidence="2" type="ORF">DXA39_00865</name>
</gene>
<protein>
    <submittedName>
        <fullName evidence="2">Uncharacterized protein</fullName>
    </submittedName>
</protein>
<reference evidence="2 3" key="1">
    <citation type="submission" date="2018-08" db="EMBL/GenBank/DDBJ databases">
        <title>A genome reference for cultivated species of the human gut microbiota.</title>
        <authorList>
            <person name="Zou Y."/>
            <person name="Xue W."/>
            <person name="Luo G."/>
        </authorList>
    </citation>
    <scope>NUCLEOTIDE SEQUENCE [LARGE SCALE GENOMIC DNA]</scope>
    <source>
        <strain evidence="2 3">OF01-3</strain>
    </source>
</reference>
<feature type="transmembrane region" description="Helical" evidence="1">
    <location>
        <begin position="16"/>
        <end position="37"/>
    </location>
</feature>
<proteinExistence type="predicted"/>
<feature type="transmembrane region" description="Helical" evidence="1">
    <location>
        <begin position="43"/>
        <end position="66"/>
    </location>
</feature>
<keyword evidence="1" id="KW-0812">Transmembrane</keyword>
<feature type="transmembrane region" description="Helical" evidence="1">
    <location>
        <begin position="96"/>
        <end position="120"/>
    </location>
</feature>
<evidence type="ECO:0000256" key="1">
    <source>
        <dbReference type="SAM" id="Phobius"/>
    </source>
</evidence>
<keyword evidence="3" id="KW-1185">Reference proteome</keyword>
<evidence type="ECO:0000313" key="2">
    <source>
        <dbReference type="EMBL" id="RGB78032.1"/>
    </source>
</evidence>
<dbReference type="OrthoDB" id="1690444at2"/>
<dbReference type="Proteomes" id="UP000261011">
    <property type="component" value="Unassembled WGS sequence"/>
</dbReference>
<evidence type="ECO:0000313" key="3">
    <source>
        <dbReference type="Proteomes" id="UP000261011"/>
    </source>
</evidence>